<name>A0A849BZE9_9NOCA</name>
<comment type="caution">
    <text evidence="1">The sequence shown here is derived from an EMBL/GenBank/DDBJ whole genome shotgun (WGS) entry which is preliminary data.</text>
</comment>
<accession>A0A849BZE9</accession>
<proteinExistence type="predicted"/>
<organism evidence="1 2">
    <name type="scientific">Nocardia uniformis</name>
    <dbReference type="NCBI Taxonomy" id="53432"/>
    <lineage>
        <taxon>Bacteria</taxon>
        <taxon>Bacillati</taxon>
        <taxon>Actinomycetota</taxon>
        <taxon>Actinomycetes</taxon>
        <taxon>Mycobacteriales</taxon>
        <taxon>Nocardiaceae</taxon>
        <taxon>Nocardia</taxon>
    </lineage>
</organism>
<gene>
    <name evidence="1" type="ORF">HLB23_12520</name>
</gene>
<dbReference type="EMBL" id="JABELX010000004">
    <property type="protein sequence ID" value="NNH70678.1"/>
    <property type="molecule type" value="Genomic_DNA"/>
</dbReference>
<dbReference type="Proteomes" id="UP000586827">
    <property type="component" value="Unassembled WGS sequence"/>
</dbReference>
<reference evidence="1 2" key="1">
    <citation type="submission" date="2020-05" db="EMBL/GenBank/DDBJ databases">
        <title>MicrobeNet Type strains.</title>
        <authorList>
            <person name="Nicholson A.C."/>
        </authorList>
    </citation>
    <scope>NUCLEOTIDE SEQUENCE [LARGE SCALE GENOMIC DNA]</scope>
    <source>
        <strain evidence="1 2">JCM 3224</strain>
    </source>
</reference>
<keyword evidence="2" id="KW-1185">Reference proteome</keyword>
<sequence length="197" mass="20956">MWPFATEADATAWQQSYREGGHQPWRLDAATIALNFTQQYLGYTNVDRVIVTQFRADEAWITVGYDSPEDASGAGHVAAVVHLVRFGTGDDAPWEVVGTEDRTLSITAPRYGSQVRSPVTVGGRISGVDESLDIQVRQLGNERPVGAVGQIPAGGIDTPWSATVPVTASCPGTMTIAVATGGHVADVERFAVTGVRC</sequence>
<protein>
    <submittedName>
        <fullName evidence="1">Uncharacterized protein</fullName>
    </submittedName>
</protein>
<evidence type="ECO:0000313" key="2">
    <source>
        <dbReference type="Proteomes" id="UP000586827"/>
    </source>
</evidence>
<evidence type="ECO:0000313" key="1">
    <source>
        <dbReference type="EMBL" id="NNH70678.1"/>
    </source>
</evidence>
<dbReference type="AlphaFoldDB" id="A0A849BZE9"/>